<evidence type="ECO:0000313" key="2">
    <source>
        <dbReference type="EMBL" id="RCK43898.1"/>
    </source>
</evidence>
<protein>
    <recommendedName>
        <fullName evidence="4">Solute-binding protein family 3/N-terminal domain-containing protein</fullName>
    </recommendedName>
</protein>
<comment type="caution">
    <text evidence="2">The sequence shown here is derived from an EMBL/GenBank/DDBJ whole genome shotgun (WGS) entry which is preliminary data.</text>
</comment>
<proteinExistence type="predicted"/>
<feature type="signal peptide" evidence="1">
    <location>
        <begin position="1"/>
        <end position="23"/>
    </location>
</feature>
<feature type="chain" id="PRO_5016991937" description="Solute-binding protein family 3/N-terminal domain-containing protein" evidence="1">
    <location>
        <begin position="24"/>
        <end position="258"/>
    </location>
</feature>
<dbReference type="OrthoDB" id="8747607at2"/>
<dbReference type="EMBL" id="JPWH01000023">
    <property type="protein sequence ID" value="RCK43898.1"/>
    <property type="molecule type" value="Genomic_DNA"/>
</dbReference>
<organism evidence="2 3">
    <name type="scientific">Thalassospira profundimaris</name>
    <dbReference type="NCBI Taxonomy" id="502049"/>
    <lineage>
        <taxon>Bacteria</taxon>
        <taxon>Pseudomonadati</taxon>
        <taxon>Pseudomonadota</taxon>
        <taxon>Alphaproteobacteria</taxon>
        <taxon>Rhodospirillales</taxon>
        <taxon>Thalassospiraceae</taxon>
        <taxon>Thalassospira</taxon>
    </lineage>
</organism>
<evidence type="ECO:0008006" key="4">
    <source>
        <dbReference type="Google" id="ProtNLM"/>
    </source>
</evidence>
<sequence length="258" mass="29441">MGRLLFRFLCVVAAVLFAGPVQAQYRTSVMVGVYEYSVIHFYQNGVQTGFAHDLIDRLNRIQDTYKFVAVETSPRRRYQDMAMGNIDMVLLQNPDWNWSGRGVDFSTPIVREYDLLVALRDRVYGPAYFEEILEYSLAGVLGFHYRFVDFVADPQELERILNVSLLYNESEVLEAVMRKDADVGIVSAGFISRQFRQVEGIGEKIAIGPRADNSYPLVAVISRKAPLTVERFDTYLDALRASNQIAPLWSNWHRGVLP</sequence>
<accession>A0A367WR88</accession>
<gene>
    <name evidence="2" type="ORF">TH25_20900</name>
</gene>
<reference evidence="2 3" key="1">
    <citation type="submission" date="2014-07" db="EMBL/GenBank/DDBJ databases">
        <title>Draft genome sequence of Thalassospira profundimaris S25-3-2.</title>
        <authorList>
            <person name="Lai Q."/>
            <person name="Shao Z."/>
        </authorList>
    </citation>
    <scope>NUCLEOTIDE SEQUENCE [LARGE SCALE GENOMIC DNA]</scope>
    <source>
        <strain evidence="2 3">S25-3-2</strain>
    </source>
</reference>
<name>A0A367WR88_9PROT</name>
<dbReference type="Proteomes" id="UP000252517">
    <property type="component" value="Unassembled WGS sequence"/>
</dbReference>
<dbReference type="Gene3D" id="3.40.190.10">
    <property type="entry name" value="Periplasmic binding protein-like II"/>
    <property type="match status" value="1"/>
</dbReference>
<evidence type="ECO:0000256" key="1">
    <source>
        <dbReference type="SAM" id="SignalP"/>
    </source>
</evidence>
<evidence type="ECO:0000313" key="3">
    <source>
        <dbReference type="Proteomes" id="UP000252517"/>
    </source>
</evidence>
<dbReference type="AlphaFoldDB" id="A0A367WR88"/>
<dbReference type="SUPFAM" id="SSF53850">
    <property type="entry name" value="Periplasmic binding protein-like II"/>
    <property type="match status" value="1"/>
</dbReference>
<keyword evidence="1" id="KW-0732">Signal</keyword>